<dbReference type="PATRIC" id="fig|887901.3.peg.1653"/>
<evidence type="ECO:0000313" key="3">
    <source>
        <dbReference type="Proteomes" id="UP000023482"/>
    </source>
</evidence>
<keyword evidence="1" id="KW-0812">Transmembrane</keyword>
<dbReference type="Pfam" id="PF10825">
    <property type="entry name" value="DUF2752"/>
    <property type="match status" value="1"/>
</dbReference>
<organism evidence="2 3">
    <name type="scientific">Porphyromonas catoniae ATCC 51270</name>
    <dbReference type="NCBI Taxonomy" id="887901"/>
    <lineage>
        <taxon>Bacteria</taxon>
        <taxon>Pseudomonadati</taxon>
        <taxon>Bacteroidota</taxon>
        <taxon>Bacteroidia</taxon>
        <taxon>Bacteroidales</taxon>
        <taxon>Porphyromonadaceae</taxon>
        <taxon>Porphyromonas</taxon>
    </lineage>
</organism>
<feature type="transmembrane region" description="Helical" evidence="1">
    <location>
        <begin position="59"/>
        <end position="79"/>
    </location>
</feature>
<keyword evidence="1" id="KW-1133">Transmembrane helix</keyword>
<dbReference type="Proteomes" id="UP000023482">
    <property type="component" value="Unassembled WGS sequence"/>
</dbReference>
<dbReference type="AlphaFoldDB" id="Z4WTZ7"/>
<dbReference type="EMBL" id="JDFF01000025">
    <property type="protein sequence ID" value="EWC91250.1"/>
    <property type="molecule type" value="Genomic_DNA"/>
</dbReference>
<name>Z4WTZ7_9PORP</name>
<comment type="caution">
    <text evidence="2">The sequence shown here is derived from an EMBL/GenBank/DDBJ whole genome shotgun (WGS) entry which is preliminary data.</text>
</comment>
<sequence length="116" mass="12941">MLVLVLGLVLVTLYYALEPSSGSLPSCLLLRLTGFRCPGCGTQRAVHALLHGNFAQGIAYNYSLLFTVPILALYIGDALWGEKTPRLRAFLRHPLVILSLVLILLAWWILRNCWGY</sequence>
<gene>
    <name evidence="2" type="ORF">HMPREF0636_0137</name>
</gene>
<keyword evidence="3" id="KW-1185">Reference proteome</keyword>
<keyword evidence="1" id="KW-0472">Membrane</keyword>
<evidence type="ECO:0000313" key="2">
    <source>
        <dbReference type="EMBL" id="EWC91250.1"/>
    </source>
</evidence>
<evidence type="ECO:0000256" key="1">
    <source>
        <dbReference type="SAM" id="Phobius"/>
    </source>
</evidence>
<accession>Z4WTZ7</accession>
<feature type="transmembrane region" description="Helical" evidence="1">
    <location>
        <begin position="91"/>
        <end position="110"/>
    </location>
</feature>
<protein>
    <submittedName>
        <fullName evidence="2">PF10825 family protein</fullName>
    </submittedName>
</protein>
<reference evidence="2 3" key="1">
    <citation type="submission" date="2014-01" db="EMBL/GenBank/DDBJ databases">
        <authorList>
            <person name="Durkin A.S."/>
            <person name="McCorrison J."/>
            <person name="Torralba M."/>
            <person name="Gillis M."/>
            <person name="Haft D.H."/>
            <person name="Methe B."/>
            <person name="Sutton G."/>
            <person name="Nelson K.E."/>
        </authorList>
    </citation>
    <scope>NUCLEOTIDE SEQUENCE [LARGE SCALE GENOMIC DNA]</scope>
    <source>
        <strain evidence="2 3">ATCC 51270</strain>
    </source>
</reference>
<proteinExistence type="predicted"/>
<dbReference type="InterPro" id="IPR021215">
    <property type="entry name" value="DUF2752"/>
</dbReference>